<dbReference type="PROSITE" id="PS50850">
    <property type="entry name" value="MFS"/>
    <property type="match status" value="1"/>
</dbReference>
<gene>
    <name evidence="8" type="ORF">SpAn4DRAFT_0107</name>
</gene>
<feature type="domain" description="Major facilitator superfamily (MFS) profile" evidence="7">
    <location>
        <begin position="1"/>
        <end position="400"/>
    </location>
</feature>
<dbReference type="EMBL" id="CTRP01000014">
    <property type="protein sequence ID" value="CQR73645.1"/>
    <property type="molecule type" value="Genomic_DNA"/>
</dbReference>
<dbReference type="GO" id="GO:0022857">
    <property type="term" value="F:transmembrane transporter activity"/>
    <property type="evidence" value="ECO:0007669"/>
    <property type="project" value="InterPro"/>
</dbReference>
<name>A0A0U1L277_9FIRM</name>
<evidence type="ECO:0000256" key="6">
    <source>
        <dbReference type="SAM" id="Phobius"/>
    </source>
</evidence>
<feature type="transmembrane region" description="Helical" evidence="6">
    <location>
        <begin position="75"/>
        <end position="95"/>
    </location>
</feature>
<evidence type="ECO:0000313" key="8">
    <source>
        <dbReference type="EMBL" id="CQR73645.1"/>
    </source>
</evidence>
<evidence type="ECO:0000256" key="4">
    <source>
        <dbReference type="ARBA" id="ARBA00022989"/>
    </source>
</evidence>
<dbReference type="Proteomes" id="UP000049855">
    <property type="component" value="Unassembled WGS sequence"/>
</dbReference>
<feature type="transmembrane region" description="Helical" evidence="6">
    <location>
        <begin position="101"/>
        <end position="123"/>
    </location>
</feature>
<dbReference type="Gene3D" id="1.20.1250.20">
    <property type="entry name" value="MFS general substrate transporter like domains"/>
    <property type="match status" value="2"/>
</dbReference>
<keyword evidence="4 6" id="KW-1133">Transmembrane helix</keyword>
<feature type="transmembrane region" description="Helical" evidence="6">
    <location>
        <begin position="166"/>
        <end position="185"/>
    </location>
</feature>
<accession>A0A0U1L277</accession>
<evidence type="ECO:0000256" key="3">
    <source>
        <dbReference type="ARBA" id="ARBA00022692"/>
    </source>
</evidence>
<reference evidence="9" key="1">
    <citation type="submission" date="2015-03" db="EMBL/GenBank/DDBJ databases">
        <authorList>
            <person name="Nijsse Bart"/>
        </authorList>
    </citation>
    <scope>NUCLEOTIDE SEQUENCE [LARGE SCALE GENOMIC DNA]</scope>
</reference>
<keyword evidence="9" id="KW-1185">Reference proteome</keyword>
<feature type="transmembrane region" description="Helical" evidence="6">
    <location>
        <begin position="346"/>
        <end position="368"/>
    </location>
</feature>
<feature type="transmembrane region" description="Helical" evidence="6">
    <location>
        <begin position="253"/>
        <end position="277"/>
    </location>
</feature>
<dbReference type="InterPro" id="IPR020846">
    <property type="entry name" value="MFS_dom"/>
</dbReference>
<feature type="transmembrane region" description="Helical" evidence="6">
    <location>
        <begin position="212"/>
        <end position="233"/>
    </location>
</feature>
<organism evidence="8 9">
    <name type="scientific">Sporomusa ovata</name>
    <dbReference type="NCBI Taxonomy" id="2378"/>
    <lineage>
        <taxon>Bacteria</taxon>
        <taxon>Bacillati</taxon>
        <taxon>Bacillota</taxon>
        <taxon>Negativicutes</taxon>
        <taxon>Selenomonadales</taxon>
        <taxon>Sporomusaceae</taxon>
        <taxon>Sporomusa</taxon>
    </lineage>
</organism>
<feature type="transmembrane region" description="Helical" evidence="6">
    <location>
        <begin position="310"/>
        <end position="334"/>
    </location>
</feature>
<proteinExistence type="predicted"/>
<keyword evidence="3 6" id="KW-0812">Transmembrane</keyword>
<feature type="transmembrane region" description="Helical" evidence="6">
    <location>
        <begin position="135"/>
        <end position="154"/>
    </location>
</feature>
<evidence type="ECO:0000256" key="1">
    <source>
        <dbReference type="ARBA" id="ARBA00004651"/>
    </source>
</evidence>
<feature type="transmembrane region" description="Helical" evidence="6">
    <location>
        <begin position="284"/>
        <end position="304"/>
    </location>
</feature>
<feature type="transmembrane region" description="Helical" evidence="6">
    <location>
        <begin position="374"/>
        <end position="395"/>
    </location>
</feature>
<protein>
    <submittedName>
        <fullName evidence="8">Major facilitator family transporter</fullName>
    </submittedName>
</protein>
<evidence type="ECO:0000259" key="7">
    <source>
        <dbReference type="PROSITE" id="PS50850"/>
    </source>
</evidence>
<dbReference type="RefSeq" id="WP_021170917.1">
    <property type="nucleotide sequence ID" value="NZ_CTRP01000014.1"/>
</dbReference>
<dbReference type="AlphaFoldDB" id="A0A0U1L277"/>
<dbReference type="InterPro" id="IPR036259">
    <property type="entry name" value="MFS_trans_sf"/>
</dbReference>
<dbReference type="PANTHER" id="PTHR23521">
    <property type="entry name" value="TRANSPORTER MFS SUPERFAMILY"/>
    <property type="match status" value="1"/>
</dbReference>
<feature type="transmembrane region" description="Helical" evidence="6">
    <location>
        <begin position="47"/>
        <end position="68"/>
    </location>
</feature>
<feature type="transmembrane region" description="Helical" evidence="6">
    <location>
        <begin position="12"/>
        <end position="35"/>
    </location>
</feature>
<evidence type="ECO:0000256" key="5">
    <source>
        <dbReference type="ARBA" id="ARBA00023136"/>
    </source>
</evidence>
<dbReference type="Pfam" id="PF07690">
    <property type="entry name" value="MFS_1"/>
    <property type="match status" value="1"/>
</dbReference>
<evidence type="ECO:0000313" key="9">
    <source>
        <dbReference type="Proteomes" id="UP000049855"/>
    </source>
</evidence>
<sequence>MNENNKKQRILWILCFCEIGAMLICYNFAAVIPILRTEWSISNDQVGALLSAFQLGYVIAAIFTGWLADKYGGRLIFAFSAIETGLAGLGFIFFADNYQAALLWRTLAGLGQGGLYIPGIKILSTWYPRQKRGRIIGIFTCSNVFAYAGAYYLASALSVAYSWQTGLFWTTIWAFPAALAVFFLVTEKQATTIATSVAKAEKKSSLTLSSKAFWLIIVGYVGHMWELYAFWGWLGAYITYAFTIHGYETSVAIGYGGGVAAVCTAMGGISPGLGGWVSDRYGRCLSATTLMLISGCCALLFGWLAEISLWMLIIVGLIYGFFIVADSAIFKAGLTELVPAHAMGSALGLQSVLGYGITVITPRLFGLIVDNYSWGWAFSFLAIGPFLGVVCMLLLRNHPESWQMANGKR</sequence>
<keyword evidence="5 6" id="KW-0472">Membrane</keyword>
<evidence type="ECO:0000256" key="2">
    <source>
        <dbReference type="ARBA" id="ARBA00022448"/>
    </source>
</evidence>
<dbReference type="GO" id="GO:0005886">
    <property type="term" value="C:plasma membrane"/>
    <property type="evidence" value="ECO:0007669"/>
    <property type="project" value="UniProtKB-SubCell"/>
</dbReference>
<comment type="subcellular location">
    <subcellularLocation>
        <location evidence="1">Cell membrane</location>
        <topology evidence="1">Multi-pass membrane protein</topology>
    </subcellularLocation>
</comment>
<keyword evidence="2" id="KW-0813">Transport</keyword>
<dbReference type="SUPFAM" id="SSF103473">
    <property type="entry name" value="MFS general substrate transporter"/>
    <property type="match status" value="1"/>
</dbReference>
<dbReference type="InterPro" id="IPR011701">
    <property type="entry name" value="MFS"/>
</dbReference>
<dbReference type="PANTHER" id="PTHR23521:SF3">
    <property type="entry name" value="MFS TRANSPORTER"/>
    <property type="match status" value="1"/>
</dbReference>